<name>A0ABX0H944_9BACT</name>
<evidence type="ECO:0000313" key="3">
    <source>
        <dbReference type="Proteomes" id="UP000649799"/>
    </source>
</evidence>
<dbReference type="EMBL" id="JAANYN010000007">
    <property type="protein sequence ID" value="NHE58409.1"/>
    <property type="molecule type" value="Genomic_DNA"/>
</dbReference>
<gene>
    <name evidence="2" type="ORF">G9Q97_16490</name>
</gene>
<organism evidence="2 3">
    <name type="scientific">Cyclobacterium plantarum</name>
    <dbReference type="NCBI Taxonomy" id="2716263"/>
    <lineage>
        <taxon>Bacteria</taxon>
        <taxon>Pseudomonadati</taxon>
        <taxon>Bacteroidota</taxon>
        <taxon>Cytophagia</taxon>
        <taxon>Cytophagales</taxon>
        <taxon>Cyclobacteriaceae</taxon>
        <taxon>Cyclobacterium</taxon>
    </lineage>
</organism>
<evidence type="ECO:0000313" key="2">
    <source>
        <dbReference type="EMBL" id="NHE58409.1"/>
    </source>
</evidence>
<dbReference type="InterPro" id="IPR000305">
    <property type="entry name" value="GIY-YIG_endonuc"/>
</dbReference>
<dbReference type="Gene3D" id="3.40.1440.10">
    <property type="entry name" value="GIY-YIG endonuclease"/>
    <property type="match status" value="1"/>
</dbReference>
<dbReference type="InterPro" id="IPR035901">
    <property type="entry name" value="GIY-YIG_endonuc_sf"/>
</dbReference>
<dbReference type="RefSeq" id="WP_166148775.1">
    <property type="nucleotide sequence ID" value="NZ_JAANYN010000007.1"/>
</dbReference>
<accession>A0ABX0H944</accession>
<proteinExistence type="predicted"/>
<feature type="domain" description="GIY-YIG" evidence="1">
    <location>
        <begin position="1"/>
        <end position="76"/>
    </location>
</feature>
<dbReference type="CDD" id="cd10449">
    <property type="entry name" value="GIY-YIG_SLX1_like"/>
    <property type="match status" value="1"/>
</dbReference>
<comment type="caution">
    <text evidence="2">The sequence shown here is derived from an EMBL/GenBank/DDBJ whole genome shotgun (WGS) entry which is preliminary data.</text>
</comment>
<dbReference type="PROSITE" id="PS50164">
    <property type="entry name" value="GIY_YIG"/>
    <property type="match status" value="1"/>
</dbReference>
<dbReference type="Pfam" id="PF01541">
    <property type="entry name" value="GIY-YIG"/>
    <property type="match status" value="1"/>
</dbReference>
<evidence type="ECO:0000259" key="1">
    <source>
        <dbReference type="PROSITE" id="PS50164"/>
    </source>
</evidence>
<dbReference type="Proteomes" id="UP000649799">
    <property type="component" value="Unassembled WGS sequence"/>
</dbReference>
<sequence>MFTVYALYSEKFDKIYIGFTSNLQKRLISHNELGTKGWTIAFRPWKLIHTETFKSKKEAMNREKHLKTGVGREFIRNLIPKI</sequence>
<protein>
    <submittedName>
        <fullName evidence="2">GIY-YIG nuclease family protein</fullName>
    </submittedName>
</protein>
<dbReference type="SUPFAM" id="SSF82771">
    <property type="entry name" value="GIY-YIG endonuclease"/>
    <property type="match status" value="1"/>
</dbReference>
<keyword evidence="3" id="KW-1185">Reference proteome</keyword>
<reference evidence="2 3" key="1">
    <citation type="submission" date="2020-03" db="EMBL/GenBank/DDBJ databases">
        <title>Cyclobacterium plantarum sp. nov., a marine bacterium isolated from a coastal-marine wetland.</title>
        <authorList>
            <person name="Sanchez-Porro C."/>
            <person name="Ventosa A."/>
            <person name="Amoozegar M."/>
        </authorList>
    </citation>
    <scope>NUCLEOTIDE SEQUENCE [LARGE SCALE GENOMIC DNA]</scope>
    <source>
        <strain evidence="2 3">GBPx2</strain>
    </source>
</reference>